<evidence type="ECO:0000256" key="1">
    <source>
        <dbReference type="ARBA" id="ARBA00022603"/>
    </source>
</evidence>
<dbReference type="GO" id="GO:0003676">
    <property type="term" value="F:nucleic acid binding"/>
    <property type="evidence" value="ECO:0007669"/>
    <property type="project" value="InterPro"/>
</dbReference>
<reference evidence="6" key="1">
    <citation type="submission" date="2021-05" db="EMBL/GenBank/DDBJ databases">
        <authorList>
            <person name="Pietrasiak N."/>
            <person name="Ward R."/>
            <person name="Stajich J.E."/>
            <person name="Kurbessoian T."/>
        </authorList>
    </citation>
    <scope>NUCLEOTIDE SEQUENCE</scope>
    <source>
        <strain evidence="6">GSE-TBD4-15B</strain>
    </source>
</reference>
<comment type="function">
    <text evidence="4">Methylates the class 1 translation termination release factors RF1/PrfA and RF2/PrfB on the glutamine residue of the universally conserved GGQ motif.</text>
</comment>
<organism evidence="6 7">
    <name type="scientific">Pegethrix bostrychoides GSE-TBD4-15B</name>
    <dbReference type="NCBI Taxonomy" id="2839662"/>
    <lineage>
        <taxon>Bacteria</taxon>
        <taxon>Bacillati</taxon>
        <taxon>Cyanobacteriota</taxon>
        <taxon>Cyanophyceae</taxon>
        <taxon>Oculatellales</taxon>
        <taxon>Oculatellaceae</taxon>
        <taxon>Pegethrix</taxon>
    </lineage>
</organism>
<feature type="binding site" evidence="4">
    <location>
        <position position="182"/>
    </location>
    <ligand>
        <name>S-adenosyl-L-methionine</name>
        <dbReference type="ChEBI" id="CHEBI:59789"/>
    </ligand>
</feature>
<dbReference type="AlphaFoldDB" id="A0A951P7Y1"/>
<dbReference type="InterPro" id="IPR029063">
    <property type="entry name" value="SAM-dependent_MTases_sf"/>
</dbReference>
<dbReference type="InterPro" id="IPR007848">
    <property type="entry name" value="Small_mtfrase_dom"/>
</dbReference>
<name>A0A951P7Y1_9CYAN</name>
<evidence type="ECO:0000256" key="4">
    <source>
        <dbReference type="HAMAP-Rule" id="MF_02126"/>
    </source>
</evidence>
<dbReference type="NCBIfam" id="TIGR00536">
    <property type="entry name" value="hemK_fam"/>
    <property type="match status" value="1"/>
</dbReference>
<comment type="similarity">
    <text evidence="4">Belongs to the protein N5-glutamine methyltransferase family. PrmC subfamily.</text>
</comment>
<dbReference type="HAMAP" id="MF_02126">
    <property type="entry name" value="RF_methyltr_PrmC"/>
    <property type="match status" value="1"/>
</dbReference>
<dbReference type="CDD" id="cd02440">
    <property type="entry name" value="AdoMet_MTases"/>
    <property type="match status" value="1"/>
</dbReference>
<dbReference type="Pfam" id="PF05175">
    <property type="entry name" value="MTS"/>
    <property type="match status" value="1"/>
</dbReference>
<dbReference type="InterPro" id="IPR019874">
    <property type="entry name" value="RF_methyltr_PrmC"/>
</dbReference>
<reference evidence="6" key="2">
    <citation type="journal article" date="2022" name="Microbiol. Resour. Announc.">
        <title>Metagenome Sequencing to Explore Phylogenomics of Terrestrial Cyanobacteria.</title>
        <authorList>
            <person name="Ward R.D."/>
            <person name="Stajich J.E."/>
            <person name="Johansen J.R."/>
            <person name="Huntemann M."/>
            <person name="Clum A."/>
            <person name="Foster B."/>
            <person name="Foster B."/>
            <person name="Roux S."/>
            <person name="Palaniappan K."/>
            <person name="Varghese N."/>
            <person name="Mukherjee S."/>
            <person name="Reddy T.B.K."/>
            <person name="Daum C."/>
            <person name="Copeland A."/>
            <person name="Chen I.A."/>
            <person name="Ivanova N.N."/>
            <person name="Kyrpides N.C."/>
            <person name="Shapiro N."/>
            <person name="Eloe-Fadrosh E.A."/>
            <person name="Pietrasiak N."/>
        </authorList>
    </citation>
    <scope>NUCLEOTIDE SEQUENCE</scope>
    <source>
        <strain evidence="6">GSE-TBD4-15B</strain>
    </source>
</reference>
<dbReference type="InterPro" id="IPR002052">
    <property type="entry name" value="DNA_methylase_N6_adenine_CS"/>
</dbReference>
<feature type="binding site" evidence="4">
    <location>
        <begin position="199"/>
        <end position="202"/>
    </location>
    <ligand>
        <name>substrate</name>
    </ligand>
</feature>
<gene>
    <name evidence="4 6" type="primary">prmC</name>
    <name evidence="6" type="ORF">KME07_01705</name>
</gene>
<dbReference type="Proteomes" id="UP000707356">
    <property type="component" value="Unassembled WGS sequence"/>
</dbReference>
<dbReference type="Gene3D" id="3.40.50.150">
    <property type="entry name" value="Vaccinia Virus protein VP39"/>
    <property type="match status" value="1"/>
</dbReference>
<dbReference type="SUPFAM" id="SSF53335">
    <property type="entry name" value="S-adenosyl-L-methionine-dependent methyltransferases"/>
    <property type="match status" value="1"/>
</dbReference>
<keyword evidence="2 4" id="KW-0808">Transferase</keyword>
<protein>
    <recommendedName>
        <fullName evidence="4">Release factor glutamine methyltransferase</fullName>
        <shortName evidence="4">RF MTase</shortName>
        <ecNumber evidence="4">2.1.1.297</ecNumber>
    </recommendedName>
    <alternativeName>
        <fullName evidence="4">N5-glutamine methyltransferase PrmC</fullName>
    </alternativeName>
    <alternativeName>
        <fullName evidence="4">Protein-(glutamine-N5) MTase PrmC</fullName>
    </alternativeName>
    <alternativeName>
        <fullName evidence="4">Protein-glutamine N-methyltransferase PrmC</fullName>
    </alternativeName>
</protein>
<evidence type="ECO:0000313" key="7">
    <source>
        <dbReference type="Proteomes" id="UP000707356"/>
    </source>
</evidence>
<feature type="binding site" evidence="4">
    <location>
        <position position="155"/>
    </location>
    <ligand>
        <name>S-adenosyl-L-methionine</name>
        <dbReference type="ChEBI" id="CHEBI:59789"/>
    </ligand>
</feature>
<sequence length="294" mass="32657">MPSAPSHHVSGHDLWHWRQQAQIQAAQAALPKAELDWLLQAAGLDRLSLRLETFKQVDLRLNWSLAELEQRWQQRIQARVPVQYLAGEAPWRQFSLAVSPAVLIPRPETELLIDLAKTAPVTLRSGHWVDLGTGSGAIALGLADAFAEATIHAVDSSAAALQVAERNAQRLQLSVEFYCGSWFAPLAQLRGQLSAMLSNPPYIPHDMLAQLQPEVAEHEPHLALDGGLDGLDCIRQLVWQAPEFLVPGGLWLIELMTGQAPAVVQILEQQGDYRDLQVHRDLAGIERFVLAYRR</sequence>
<keyword evidence="1 4" id="KW-0489">Methyltransferase</keyword>
<dbReference type="PROSITE" id="PS00092">
    <property type="entry name" value="N6_MTASE"/>
    <property type="match status" value="1"/>
</dbReference>
<comment type="caution">
    <text evidence="6">The sequence shown here is derived from an EMBL/GenBank/DDBJ whole genome shotgun (WGS) entry which is preliminary data.</text>
</comment>
<evidence type="ECO:0000313" key="6">
    <source>
        <dbReference type="EMBL" id="MBW4464140.1"/>
    </source>
</evidence>
<feature type="binding site" evidence="4">
    <location>
        <position position="199"/>
    </location>
    <ligand>
        <name>S-adenosyl-L-methionine</name>
        <dbReference type="ChEBI" id="CHEBI:59789"/>
    </ligand>
</feature>
<dbReference type="PANTHER" id="PTHR47441:SF3">
    <property type="entry name" value="RELEASE FACTOR GLUTAMINE METHYLTRANSFERASE"/>
    <property type="match status" value="1"/>
</dbReference>
<proteinExistence type="inferred from homology"/>
<feature type="domain" description="Methyltransferase small" evidence="5">
    <location>
        <begin position="110"/>
        <end position="203"/>
    </location>
</feature>
<dbReference type="GO" id="GO:0032259">
    <property type="term" value="P:methylation"/>
    <property type="evidence" value="ECO:0007669"/>
    <property type="project" value="UniProtKB-KW"/>
</dbReference>
<keyword evidence="3 4" id="KW-0949">S-adenosyl-L-methionine</keyword>
<comment type="catalytic activity">
    <reaction evidence="4">
        <text>L-glutaminyl-[peptide chain release factor] + S-adenosyl-L-methionine = N(5)-methyl-L-glutaminyl-[peptide chain release factor] + S-adenosyl-L-homocysteine + H(+)</text>
        <dbReference type="Rhea" id="RHEA:42896"/>
        <dbReference type="Rhea" id="RHEA-COMP:10271"/>
        <dbReference type="Rhea" id="RHEA-COMP:10272"/>
        <dbReference type="ChEBI" id="CHEBI:15378"/>
        <dbReference type="ChEBI" id="CHEBI:30011"/>
        <dbReference type="ChEBI" id="CHEBI:57856"/>
        <dbReference type="ChEBI" id="CHEBI:59789"/>
        <dbReference type="ChEBI" id="CHEBI:61891"/>
        <dbReference type="EC" id="2.1.1.297"/>
    </reaction>
</comment>
<evidence type="ECO:0000259" key="5">
    <source>
        <dbReference type="Pfam" id="PF05175"/>
    </source>
</evidence>
<dbReference type="EMBL" id="JAHHHV010000006">
    <property type="protein sequence ID" value="MBW4464140.1"/>
    <property type="molecule type" value="Genomic_DNA"/>
</dbReference>
<evidence type="ECO:0000256" key="2">
    <source>
        <dbReference type="ARBA" id="ARBA00022679"/>
    </source>
</evidence>
<feature type="binding site" evidence="4">
    <location>
        <begin position="132"/>
        <end position="136"/>
    </location>
    <ligand>
        <name>S-adenosyl-L-methionine</name>
        <dbReference type="ChEBI" id="CHEBI:59789"/>
    </ligand>
</feature>
<dbReference type="EC" id="2.1.1.297" evidence="4"/>
<dbReference type="NCBIfam" id="TIGR03534">
    <property type="entry name" value="RF_mod_PrmC"/>
    <property type="match status" value="1"/>
</dbReference>
<dbReference type="InterPro" id="IPR004556">
    <property type="entry name" value="HemK-like"/>
</dbReference>
<dbReference type="GO" id="GO:0102559">
    <property type="term" value="F:peptide chain release factor N(5)-glutamine methyltransferase activity"/>
    <property type="evidence" value="ECO:0007669"/>
    <property type="project" value="UniProtKB-EC"/>
</dbReference>
<accession>A0A951P7Y1</accession>
<dbReference type="PANTHER" id="PTHR47441">
    <property type="match status" value="1"/>
</dbReference>
<evidence type="ECO:0000256" key="3">
    <source>
        <dbReference type="ARBA" id="ARBA00022691"/>
    </source>
</evidence>
<dbReference type="InterPro" id="IPR052663">
    <property type="entry name" value="RF_glutamine_MTase_cyano"/>
</dbReference>